<dbReference type="Proteomes" id="UP000663844">
    <property type="component" value="Unassembled WGS sequence"/>
</dbReference>
<comment type="caution">
    <text evidence="1">The sequence shown here is derived from an EMBL/GenBank/DDBJ whole genome shotgun (WGS) entry which is preliminary data.</text>
</comment>
<organism evidence="1 5">
    <name type="scientific">Adineta steineri</name>
    <dbReference type="NCBI Taxonomy" id="433720"/>
    <lineage>
        <taxon>Eukaryota</taxon>
        <taxon>Metazoa</taxon>
        <taxon>Spiralia</taxon>
        <taxon>Gnathifera</taxon>
        <taxon>Rotifera</taxon>
        <taxon>Eurotatoria</taxon>
        <taxon>Bdelloidea</taxon>
        <taxon>Adinetida</taxon>
        <taxon>Adinetidae</taxon>
        <taxon>Adineta</taxon>
    </lineage>
</organism>
<dbReference type="EMBL" id="CAJNON010002510">
    <property type="protein sequence ID" value="CAF1511979.1"/>
    <property type="molecule type" value="Genomic_DNA"/>
</dbReference>
<evidence type="ECO:0000313" key="4">
    <source>
        <dbReference type="EMBL" id="CAF4167592.1"/>
    </source>
</evidence>
<proteinExistence type="predicted"/>
<accession>A0A815SMC6</accession>
<evidence type="ECO:0000313" key="2">
    <source>
        <dbReference type="EMBL" id="CAF1511979.1"/>
    </source>
</evidence>
<name>A0A815SMC6_9BILA</name>
<dbReference type="AlphaFoldDB" id="A0A815SMC6"/>
<reference evidence="1" key="1">
    <citation type="submission" date="2021-02" db="EMBL/GenBank/DDBJ databases">
        <authorList>
            <person name="Nowell W R."/>
        </authorList>
    </citation>
    <scope>NUCLEOTIDE SEQUENCE</scope>
</reference>
<dbReference type="Proteomes" id="UP000663891">
    <property type="component" value="Unassembled WGS sequence"/>
</dbReference>
<dbReference type="EMBL" id="CAJOAZ010007652">
    <property type="protein sequence ID" value="CAF4167592.1"/>
    <property type="molecule type" value="Genomic_DNA"/>
</dbReference>
<dbReference type="EMBL" id="CAJNOG010002210">
    <property type="protein sequence ID" value="CAF1495231.1"/>
    <property type="molecule type" value="Genomic_DNA"/>
</dbReference>
<protein>
    <submittedName>
        <fullName evidence="1">Uncharacterized protein</fullName>
    </submittedName>
</protein>
<dbReference type="Proteomes" id="UP000663881">
    <property type="component" value="Unassembled WGS sequence"/>
</dbReference>
<gene>
    <name evidence="1" type="ORF">JYZ213_LOCUS43160</name>
    <name evidence="3" type="ORF">OKA104_LOCUS4179</name>
    <name evidence="4" type="ORF">OXD698_LOCUS38978</name>
    <name evidence="2" type="ORF">VCS650_LOCUS42817</name>
</gene>
<evidence type="ECO:0000313" key="1">
    <source>
        <dbReference type="EMBL" id="CAF1495231.1"/>
    </source>
</evidence>
<dbReference type="OrthoDB" id="10496364at2759"/>
<dbReference type="Gene3D" id="3.90.70.80">
    <property type="match status" value="1"/>
</dbReference>
<dbReference type="CDD" id="cd22744">
    <property type="entry name" value="OTU"/>
    <property type="match status" value="1"/>
</dbReference>
<evidence type="ECO:0000313" key="5">
    <source>
        <dbReference type="Proteomes" id="UP000663845"/>
    </source>
</evidence>
<sequence>MVNADYVLPNNTSITTLNTTGKTWEEMCTSYKSSSEWMGTPSVVAAAEIFQREIYVVLFNSSKKNVIFLKPQSMTDDNHRKPFILGKMNSHVFLPLLTKHNKIRLLGANVTSHLQSFYEDPEKVRKNFILTSAETTTEVYRTSVADNQPLDYSATILKVNLIWIHSTAPQLVSNALDNVILLDWEITATYCELVTKEATNCMKLLHEYVYDKLLQKAKSVSEETDNNLAIISNRIDEEEDAREAEDYNDEYMKYDSDIDEYETNDESNNDDQSDESDEQYISRYSDFVDTLEDDKESVTEAKTQIEHSISELSTAIYNCTLLPASNFSAIHHIIDYATSQTSEHTERINRYPDVEDFDADMFAEELLQNNKNVPNALAERSSVSDEPNSDKEAAEKIIMQSINRINEKLNSYKEYMVLHKENLWEEKHRKTVSSISDYVLRYINIKRCPSVYFIYSGFELMYIGLTKSVSSRFASGHAAFTKLLTPCYHYQPFRICFFGLDINGLAIENSQTPMPSIKYQATTASSSTKRLKIKEAVLLDCIEQLLINHFKPAFNTQGIENFHGVKDYMNLIKKIRIQIPVIFLSPYPELITEDNQDIITITAKV</sequence>
<evidence type="ECO:0000313" key="3">
    <source>
        <dbReference type="EMBL" id="CAF3552756.1"/>
    </source>
</evidence>
<dbReference type="Proteomes" id="UP000663845">
    <property type="component" value="Unassembled WGS sequence"/>
</dbReference>
<dbReference type="EMBL" id="CAJOAY010000132">
    <property type="protein sequence ID" value="CAF3552756.1"/>
    <property type="molecule type" value="Genomic_DNA"/>
</dbReference>